<evidence type="ECO:0000313" key="5">
    <source>
        <dbReference type="EMBL" id="MDT8978191.1"/>
    </source>
</evidence>
<gene>
    <name evidence="5" type="ORF">RQP50_18355</name>
</gene>
<dbReference type="Pfam" id="PF00005">
    <property type="entry name" value="ABC_tran"/>
    <property type="match status" value="1"/>
</dbReference>
<sequence length="301" mass="33978">MDNQHVIEMKQVVKQRDNFRIGPLNLCIPQGCVTAIIGTNGSGKTTMLGMSLGLVHPDEGTITVLQEKTEPELSTLVKARIGYVAENSDSEVDDMTAEQLVSFVSQWYPSWDWQLYHQLMAKYELPPKQKLSKLSKGMRRKLDLIVAICPKPELLVLDEPSSGFDPLSWRMMINDLHAYLKDGKRTVLIATHIVDEVKRLADYILVMHKGKVLHFTEKDALFDAWKVFVVDGEAADYEGAPGLMKAMQERFGVRLIAHNATGLERFLHDEGIEVVQTHALELDDILAYMIEMHIEGSVYAQ</sequence>
<feature type="domain" description="ABC transporter" evidence="4">
    <location>
        <begin position="1"/>
        <end position="234"/>
    </location>
</feature>
<keyword evidence="1" id="KW-0813">Transport</keyword>
<dbReference type="InterPro" id="IPR051782">
    <property type="entry name" value="ABC_Transporter_VariousFunc"/>
</dbReference>
<keyword evidence="6" id="KW-1185">Reference proteome</keyword>
<dbReference type="EMBL" id="JAVYAA010000004">
    <property type="protein sequence ID" value="MDT8978191.1"/>
    <property type="molecule type" value="Genomic_DNA"/>
</dbReference>
<dbReference type="InterPro" id="IPR003439">
    <property type="entry name" value="ABC_transporter-like_ATP-bd"/>
</dbReference>
<protein>
    <submittedName>
        <fullName evidence="5">ABC transporter ATP-binding protein</fullName>
    </submittedName>
</protein>
<evidence type="ECO:0000256" key="1">
    <source>
        <dbReference type="ARBA" id="ARBA00022448"/>
    </source>
</evidence>
<dbReference type="AlphaFoldDB" id="A0AAJ2JX25"/>
<accession>A0AAJ2JX25</accession>
<keyword evidence="2" id="KW-0547">Nucleotide-binding</keyword>
<evidence type="ECO:0000256" key="2">
    <source>
        <dbReference type="ARBA" id="ARBA00022741"/>
    </source>
</evidence>
<proteinExistence type="predicted"/>
<comment type="caution">
    <text evidence="5">The sequence shown here is derived from an EMBL/GenBank/DDBJ whole genome shotgun (WGS) entry which is preliminary data.</text>
</comment>
<dbReference type="SUPFAM" id="SSF52540">
    <property type="entry name" value="P-loop containing nucleoside triphosphate hydrolases"/>
    <property type="match status" value="1"/>
</dbReference>
<keyword evidence="3 5" id="KW-0067">ATP-binding</keyword>
<dbReference type="Proteomes" id="UP001250538">
    <property type="component" value="Unassembled WGS sequence"/>
</dbReference>
<reference evidence="6" key="1">
    <citation type="submission" date="2023-09" db="EMBL/GenBank/DDBJ databases">
        <title>Paenibacillus sp. chi10 Genome sequencing and assembly.</title>
        <authorList>
            <person name="Kim I."/>
        </authorList>
    </citation>
    <scope>NUCLEOTIDE SEQUENCE [LARGE SCALE GENOMIC DNA]</scope>
    <source>
        <strain evidence="6">chi10</strain>
    </source>
</reference>
<organism evidence="5 6">
    <name type="scientific">Paenibacillus suaedae</name>
    <dbReference type="NCBI Taxonomy" id="3077233"/>
    <lineage>
        <taxon>Bacteria</taxon>
        <taxon>Bacillati</taxon>
        <taxon>Bacillota</taxon>
        <taxon>Bacilli</taxon>
        <taxon>Bacillales</taxon>
        <taxon>Paenibacillaceae</taxon>
        <taxon>Paenibacillus</taxon>
    </lineage>
</organism>
<dbReference type="GO" id="GO:0005524">
    <property type="term" value="F:ATP binding"/>
    <property type="evidence" value="ECO:0007669"/>
    <property type="project" value="UniProtKB-KW"/>
</dbReference>
<dbReference type="PANTHER" id="PTHR42939">
    <property type="entry name" value="ABC TRANSPORTER ATP-BINDING PROTEIN ALBC-RELATED"/>
    <property type="match status" value="1"/>
</dbReference>
<dbReference type="GO" id="GO:0016887">
    <property type="term" value="F:ATP hydrolysis activity"/>
    <property type="evidence" value="ECO:0007669"/>
    <property type="project" value="InterPro"/>
</dbReference>
<evidence type="ECO:0000256" key="3">
    <source>
        <dbReference type="ARBA" id="ARBA00022840"/>
    </source>
</evidence>
<dbReference type="Gene3D" id="3.40.50.300">
    <property type="entry name" value="P-loop containing nucleotide triphosphate hydrolases"/>
    <property type="match status" value="1"/>
</dbReference>
<name>A0AAJ2JX25_9BACL</name>
<dbReference type="InterPro" id="IPR017871">
    <property type="entry name" value="ABC_transporter-like_CS"/>
</dbReference>
<dbReference type="CDD" id="cd03230">
    <property type="entry name" value="ABC_DR_subfamily_A"/>
    <property type="match status" value="1"/>
</dbReference>
<dbReference type="InterPro" id="IPR027417">
    <property type="entry name" value="P-loop_NTPase"/>
</dbReference>
<dbReference type="PROSITE" id="PS00211">
    <property type="entry name" value="ABC_TRANSPORTER_1"/>
    <property type="match status" value="1"/>
</dbReference>
<evidence type="ECO:0000313" key="6">
    <source>
        <dbReference type="Proteomes" id="UP001250538"/>
    </source>
</evidence>
<dbReference type="PANTHER" id="PTHR42939:SF1">
    <property type="entry name" value="ABC TRANSPORTER ATP-BINDING PROTEIN ALBC-RELATED"/>
    <property type="match status" value="1"/>
</dbReference>
<evidence type="ECO:0000259" key="4">
    <source>
        <dbReference type="PROSITE" id="PS50893"/>
    </source>
</evidence>
<dbReference type="PROSITE" id="PS50893">
    <property type="entry name" value="ABC_TRANSPORTER_2"/>
    <property type="match status" value="1"/>
</dbReference>
<dbReference type="RefSeq" id="WP_315746300.1">
    <property type="nucleotide sequence ID" value="NZ_JAVYAA010000004.1"/>
</dbReference>